<protein>
    <submittedName>
        <fullName evidence="1">DUF3717 domain-containing protein</fullName>
    </submittedName>
</protein>
<evidence type="ECO:0000313" key="2">
    <source>
        <dbReference type="Proteomes" id="UP000295606"/>
    </source>
</evidence>
<gene>
    <name evidence="1" type="ORF">E1N52_39260</name>
</gene>
<dbReference type="Pfam" id="PF12512">
    <property type="entry name" value="DUF3717"/>
    <property type="match status" value="1"/>
</dbReference>
<dbReference type="Proteomes" id="UP000295606">
    <property type="component" value="Unassembled WGS sequence"/>
</dbReference>
<reference evidence="1 2" key="1">
    <citation type="submission" date="2019-03" db="EMBL/GenBank/DDBJ databases">
        <title>Paraburkholderia sp. isolated from native Mimosa gymnas in Guartela State Park, Brazil.</title>
        <authorList>
            <person name="Paulitsch F."/>
            <person name="Hungria M."/>
            <person name="Delamuta J.R.M."/>
            <person name="Ribeiro R.A."/>
            <person name="Dall'Agnol R."/>
            <person name="Silva J.S.B."/>
        </authorList>
    </citation>
    <scope>NUCLEOTIDE SEQUENCE [LARGE SCALE GENOMIC DNA]</scope>
    <source>
        <strain evidence="1 2">CNPSo 3008</strain>
    </source>
</reference>
<dbReference type="EMBL" id="SMOD01000060">
    <property type="protein sequence ID" value="TDG02505.1"/>
    <property type="molecule type" value="Genomic_DNA"/>
</dbReference>
<organism evidence="1 2">
    <name type="scientific">Paraburkholderia guartelaensis</name>
    <dbReference type="NCBI Taxonomy" id="2546446"/>
    <lineage>
        <taxon>Bacteria</taxon>
        <taxon>Pseudomonadati</taxon>
        <taxon>Pseudomonadota</taxon>
        <taxon>Betaproteobacteria</taxon>
        <taxon>Burkholderiales</taxon>
        <taxon>Burkholderiaceae</taxon>
        <taxon>Paraburkholderia</taxon>
    </lineage>
</organism>
<comment type="caution">
    <text evidence="1">The sequence shown here is derived from an EMBL/GenBank/DDBJ whole genome shotgun (WGS) entry which is preliminary data.</text>
</comment>
<dbReference type="InterPro" id="IPR022191">
    <property type="entry name" value="DUF3717"/>
</dbReference>
<proteinExistence type="predicted"/>
<dbReference type="AlphaFoldDB" id="A0A4R5L1V3"/>
<dbReference type="OrthoDB" id="9033822at2"/>
<accession>A0A4R5L1V3</accession>
<name>A0A4R5L1V3_9BURK</name>
<evidence type="ECO:0000313" key="1">
    <source>
        <dbReference type="EMBL" id="TDG02505.1"/>
    </source>
</evidence>
<sequence length="95" mass="11019">MRRCIKFKLRLRPKLYQLEIALDTFAIAEIEQAINYWRARQIAGEDCALWAEVRLLADVYGLMIFRRANSIEASKLDDDLLDVIGVALNQRELPP</sequence>